<dbReference type="Gene3D" id="1.25.40.10">
    <property type="entry name" value="Tetratricopeptide repeat domain"/>
    <property type="match status" value="4"/>
</dbReference>
<feature type="compositionally biased region" description="Polar residues" evidence="4">
    <location>
        <begin position="363"/>
        <end position="374"/>
    </location>
</feature>
<dbReference type="PANTHER" id="PTHR12558">
    <property type="entry name" value="CELL DIVISION CYCLE 16,23,27"/>
    <property type="match status" value="1"/>
</dbReference>
<feature type="repeat" description="TPR" evidence="3">
    <location>
        <begin position="775"/>
        <end position="808"/>
    </location>
</feature>
<feature type="repeat" description="TPR" evidence="3">
    <location>
        <begin position="127"/>
        <end position="160"/>
    </location>
</feature>
<dbReference type="SUPFAM" id="SSF48452">
    <property type="entry name" value="TPR-like"/>
    <property type="match status" value="2"/>
</dbReference>
<keyword evidence="1 3" id="KW-0802">TPR repeat</keyword>
<dbReference type="GO" id="GO:0005737">
    <property type="term" value="C:cytoplasm"/>
    <property type="evidence" value="ECO:0007669"/>
    <property type="project" value="TreeGrafter"/>
</dbReference>
<dbReference type="Pfam" id="PF00515">
    <property type="entry name" value="TPR_1"/>
    <property type="match status" value="1"/>
</dbReference>
<evidence type="ECO:0000256" key="3">
    <source>
        <dbReference type="PROSITE-ProRule" id="PRU00339"/>
    </source>
</evidence>
<feature type="repeat" description="TPR" evidence="3">
    <location>
        <begin position="605"/>
        <end position="638"/>
    </location>
</feature>
<dbReference type="InterPro" id="IPR011990">
    <property type="entry name" value="TPR-like_helical_dom_sf"/>
</dbReference>
<dbReference type="Proteomes" id="UP000034112">
    <property type="component" value="Unassembled WGS sequence"/>
</dbReference>
<comment type="similarity">
    <text evidence="2">Belongs to the APC3/CDC27 family.</text>
</comment>
<feature type="repeat" description="TPR" evidence="3">
    <location>
        <begin position="673"/>
        <end position="706"/>
    </location>
</feature>
<dbReference type="PROSITE" id="PS50005">
    <property type="entry name" value="TPR"/>
    <property type="match status" value="5"/>
</dbReference>
<dbReference type="AlphaFoldDB" id="A0A0F9XZE5"/>
<proteinExistence type="inferred from homology"/>
<protein>
    <recommendedName>
        <fullName evidence="7">Anaphase-promoting complex subunit 3</fullName>
    </recommendedName>
</protein>
<dbReference type="GO" id="GO:0031145">
    <property type="term" value="P:anaphase-promoting complex-dependent catabolic process"/>
    <property type="evidence" value="ECO:0007669"/>
    <property type="project" value="TreeGrafter"/>
</dbReference>
<gene>
    <name evidence="5" type="ORF">THAR02_02547</name>
</gene>
<evidence type="ECO:0000313" key="6">
    <source>
        <dbReference type="Proteomes" id="UP000034112"/>
    </source>
</evidence>
<dbReference type="GO" id="GO:0051301">
    <property type="term" value="P:cell division"/>
    <property type="evidence" value="ECO:0007669"/>
    <property type="project" value="TreeGrafter"/>
</dbReference>
<evidence type="ECO:0000256" key="2">
    <source>
        <dbReference type="ARBA" id="ARBA00038210"/>
    </source>
</evidence>
<evidence type="ECO:0008006" key="7">
    <source>
        <dbReference type="Google" id="ProtNLM"/>
    </source>
</evidence>
<reference evidence="6" key="1">
    <citation type="journal article" date="2015" name="Genome Announc.">
        <title>Draft whole-genome sequence of the biocontrol agent Trichoderma harzianum T6776.</title>
        <authorList>
            <person name="Baroncelli R."/>
            <person name="Piaggeschi G."/>
            <person name="Fiorini L."/>
            <person name="Bertolini E."/>
            <person name="Zapparata A."/>
            <person name="Pe M.E."/>
            <person name="Sarrocco S."/>
            <person name="Vannacci G."/>
        </authorList>
    </citation>
    <scope>NUCLEOTIDE SEQUENCE [LARGE SCALE GENOMIC DNA]</scope>
    <source>
        <strain evidence="6">T6776</strain>
    </source>
</reference>
<sequence>MAPSPTAVGGLLGQVVHYHLDNGSYDNALFFAERYAAQDSRSSEAAYLLSLCHLRLGDNRSAYDVSKPAGYRGVNLGCSWVFAQACLALERFKDGITALDKAKSLWSQKNTMGKHSATTRSAYPDAPAVLCLLGKLYRGYDDKKRAVSAFEEALKLNAFQWDAFKALCDMGVKMIRVPNVFKASDSLLQNLGQDLTTLVHVELSQSTTATFTSFEQPAPKKSSMRSMAPDTTADPFGVSFTAGDMTPMSENMLVNSESDFITKMHNSKLRVANSASNHQSEMEGLETPTGPPAEAMMSRSNNLQEPPHAPTRRTRNVQHMDQTLEAPPRMNYRMGSKRNAATREKSNSQEQPMEPISDAPSAPTGNSRSNVISTTDRKRTLAGHPVSRSTNNEEHATRRSARLIKPSANKTNLATPAPTGPPAGRELKKARPPVSRIVRPGSSGSNNVGKVISGNRNRLEDHNGDGEYGEMGKVQEAPPHPVPKIAEPDTARLEEALRWVMDLMKKLGSGYYYLSQFQCQEAIQALSALPAVHQSSPGVLALMGRAHYEQASYAEAEKYFRRMRAQAPSRLEDMEVYSTILWHLKRETELSFLAHELVDASWHSPQAWCALGNAWSLARDPEQALKCFKRATQLDPRFAYGFTLQGHEHVTNEEYDKALTAYRQAISADKRHYNAYYGIGRVQQRLGAYDKALTHFQAAHLINPNNAVLVTCIGTALEKQKQILPALRAYCKAVELAPRAASTRYKKARTLLAVGQIEEAQKELVILKDLAPDEGTVHFLLATLYRSMNEKQEAVRHFTIALALDPKAGPQIKEAIESFEDDIPMNDSLIG</sequence>
<dbReference type="InterPro" id="IPR019734">
    <property type="entry name" value="TPR_rpt"/>
</dbReference>
<evidence type="ECO:0000313" key="5">
    <source>
        <dbReference type="EMBL" id="KKP05358.1"/>
    </source>
</evidence>
<dbReference type="PANTHER" id="PTHR12558:SF13">
    <property type="entry name" value="CELL DIVISION CYCLE PROTEIN 27 HOMOLOG"/>
    <property type="match status" value="1"/>
</dbReference>
<name>A0A0F9XZE5_TRIHA</name>
<feature type="repeat" description="TPR" evidence="3">
    <location>
        <begin position="639"/>
        <end position="672"/>
    </location>
</feature>
<organism evidence="5 6">
    <name type="scientific">Trichoderma harzianum</name>
    <name type="common">Hypocrea lixii</name>
    <dbReference type="NCBI Taxonomy" id="5544"/>
    <lineage>
        <taxon>Eukaryota</taxon>
        <taxon>Fungi</taxon>
        <taxon>Dikarya</taxon>
        <taxon>Ascomycota</taxon>
        <taxon>Pezizomycotina</taxon>
        <taxon>Sordariomycetes</taxon>
        <taxon>Hypocreomycetidae</taxon>
        <taxon>Hypocreales</taxon>
        <taxon>Hypocreaceae</taxon>
        <taxon>Trichoderma</taxon>
    </lineage>
</organism>
<dbReference type="EMBL" id="JOKZ01000051">
    <property type="protein sequence ID" value="KKP05358.1"/>
    <property type="molecule type" value="Genomic_DNA"/>
</dbReference>
<evidence type="ECO:0000256" key="4">
    <source>
        <dbReference type="SAM" id="MobiDB-lite"/>
    </source>
</evidence>
<feature type="region of interest" description="Disordered" evidence="4">
    <location>
        <begin position="271"/>
        <end position="464"/>
    </location>
</feature>
<accession>A0A0F9XZE5</accession>
<evidence type="ECO:0000256" key="1">
    <source>
        <dbReference type="ARBA" id="ARBA00022803"/>
    </source>
</evidence>
<dbReference type="OMA" id="WHSPQAW"/>
<comment type="caution">
    <text evidence="5">The sequence shown here is derived from an EMBL/GenBank/DDBJ whole genome shotgun (WGS) entry which is preliminary data.</text>
</comment>
<dbReference type="Pfam" id="PF13432">
    <property type="entry name" value="TPR_16"/>
    <property type="match status" value="3"/>
</dbReference>
<dbReference type="Pfam" id="PF12895">
    <property type="entry name" value="ANAPC3"/>
    <property type="match status" value="1"/>
</dbReference>
<dbReference type="Pfam" id="PF13181">
    <property type="entry name" value="TPR_8"/>
    <property type="match status" value="1"/>
</dbReference>
<dbReference type="GO" id="GO:0016567">
    <property type="term" value="P:protein ubiquitination"/>
    <property type="evidence" value="ECO:0007669"/>
    <property type="project" value="TreeGrafter"/>
</dbReference>
<dbReference type="OrthoDB" id="329563at2759"/>
<dbReference type="GO" id="GO:0007091">
    <property type="term" value="P:metaphase/anaphase transition of mitotic cell cycle"/>
    <property type="evidence" value="ECO:0007669"/>
    <property type="project" value="TreeGrafter"/>
</dbReference>
<dbReference type="GO" id="GO:0005680">
    <property type="term" value="C:anaphase-promoting complex"/>
    <property type="evidence" value="ECO:0007669"/>
    <property type="project" value="UniProtKB-ARBA"/>
</dbReference>
<dbReference type="SMART" id="SM00028">
    <property type="entry name" value="TPR"/>
    <property type="match status" value="7"/>
</dbReference>